<dbReference type="PROSITE" id="PS51272">
    <property type="entry name" value="SLH"/>
    <property type="match status" value="2"/>
</dbReference>
<dbReference type="Pfam" id="PF00395">
    <property type="entry name" value="SLH"/>
    <property type="match status" value="2"/>
</dbReference>
<evidence type="ECO:0000256" key="2">
    <source>
        <dbReference type="SAM" id="MobiDB-lite"/>
    </source>
</evidence>
<dbReference type="Gene3D" id="3.10.620.30">
    <property type="match status" value="1"/>
</dbReference>
<dbReference type="InterPro" id="IPR051465">
    <property type="entry name" value="Cell_Envelope_Struct_Comp"/>
</dbReference>
<sequence>MKKYLALLLCAALLTSALPMAALGADDLPESPSAISASEEQETQEPPLLTSEGESSLPEEPESSSLPEETPPGEEEQPPTDQEPPSQEETPSPEEPPVEEEPVDPSQPLFPLQTANHTAFISGSGDQVRPGDGLRRSEAAKILYLLLEDPVTPGGNHFSDVPAGAWYATYVNALTEMGILEGYGEDQAEFRPDKTITRAEFVTMLSRLYPLQTGDVSFTDVDGDSWAYEAIANAVVRGWASGYPDGSFRPGNPITRAEAIKLINKVLGRKADQHTIDAQGKFLLYTDLAYNHWAYYEIMEASVPHAHTVSETGVETWGAYTLPTTEHAPGPLLVDGELYYVDNSRHLVRSAKVGLLQFNSAGRYTTGNPTLDAKLTAIIRRQVDPRQSLYTNLNRLYWYVINNYSYLPQSHVAQGSTGWEPTYALNILNRGRGNCYSYAALFSYLAQKLGYQAKAVSGMATVQGSSHWAYGFWDDHGWVEIALNGTTYVCDPQMRDGHAAAWGYNWDLFMKPYGHSVAHYRVNGVVLG</sequence>
<evidence type="ECO:0000256" key="1">
    <source>
        <dbReference type="ARBA" id="ARBA00022737"/>
    </source>
</evidence>
<gene>
    <name evidence="5" type="ORF">H9710_09515</name>
</gene>
<evidence type="ECO:0000313" key="5">
    <source>
        <dbReference type="EMBL" id="HJB98800.1"/>
    </source>
</evidence>
<proteinExistence type="predicted"/>
<evidence type="ECO:0000313" key="6">
    <source>
        <dbReference type="Proteomes" id="UP000826793"/>
    </source>
</evidence>
<feature type="compositionally biased region" description="Low complexity" evidence="2">
    <location>
        <begin position="79"/>
        <end position="90"/>
    </location>
</feature>
<feature type="domain" description="SLH" evidence="4">
    <location>
        <begin position="154"/>
        <end position="213"/>
    </location>
</feature>
<dbReference type="PANTHER" id="PTHR43308">
    <property type="entry name" value="OUTER MEMBRANE PROTEIN ALPHA-RELATED"/>
    <property type="match status" value="1"/>
</dbReference>
<dbReference type="InterPro" id="IPR002931">
    <property type="entry name" value="Transglutaminase-like"/>
</dbReference>
<name>A0A9D2MY32_9FIRM</name>
<dbReference type="EMBL" id="DWXG01000083">
    <property type="protein sequence ID" value="HJB98800.1"/>
    <property type="molecule type" value="Genomic_DNA"/>
</dbReference>
<evidence type="ECO:0000256" key="3">
    <source>
        <dbReference type="SAM" id="SignalP"/>
    </source>
</evidence>
<dbReference type="InterPro" id="IPR038765">
    <property type="entry name" value="Papain-like_cys_pep_sf"/>
</dbReference>
<reference evidence="5" key="1">
    <citation type="journal article" date="2021" name="PeerJ">
        <title>Extensive microbial diversity within the chicken gut microbiome revealed by metagenomics and culture.</title>
        <authorList>
            <person name="Gilroy R."/>
            <person name="Ravi A."/>
            <person name="Getino M."/>
            <person name="Pursley I."/>
            <person name="Horton D.L."/>
            <person name="Alikhan N.F."/>
            <person name="Baker D."/>
            <person name="Gharbi K."/>
            <person name="Hall N."/>
            <person name="Watson M."/>
            <person name="Adriaenssens E.M."/>
            <person name="Foster-Nyarko E."/>
            <person name="Jarju S."/>
            <person name="Secka A."/>
            <person name="Antonio M."/>
            <person name="Oren A."/>
            <person name="Chaudhuri R.R."/>
            <person name="La Ragione R."/>
            <person name="Hildebrand F."/>
            <person name="Pallen M.J."/>
        </authorList>
    </citation>
    <scope>NUCLEOTIDE SEQUENCE</scope>
    <source>
        <strain evidence="5">CHK185-1770</strain>
    </source>
</reference>
<organism evidence="5 6">
    <name type="scientific">Candidatus Acutalibacter pullicola</name>
    <dbReference type="NCBI Taxonomy" id="2838417"/>
    <lineage>
        <taxon>Bacteria</taxon>
        <taxon>Bacillati</taxon>
        <taxon>Bacillota</taxon>
        <taxon>Clostridia</taxon>
        <taxon>Eubacteriales</taxon>
        <taxon>Acutalibacteraceae</taxon>
        <taxon>Acutalibacter</taxon>
    </lineage>
</organism>
<dbReference type="SUPFAM" id="SSF54001">
    <property type="entry name" value="Cysteine proteinases"/>
    <property type="match status" value="1"/>
</dbReference>
<dbReference type="Proteomes" id="UP000826793">
    <property type="component" value="Unassembled WGS sequence"/>
</dbReference>
<feature type="domain" description="SLH" evidence="4">
    <location>
        <begin position="214"/>
        <end position="277"/>
    </location>
</feature>
<dbReference type="PANTHER" id="PTHR43308:SF1">
    <property type="entry name" value="OUTER MEMBRANE PROTEIN ALPHA"/>
    <property type="match status" value="1"/>
</dbReference>
<comment type="caution">
    <text evidence="5">The sequence shown here is derived from an EMBL/GenBank/DDBJ whole genome shotgun (WGS) entry which is preliminary data.</text>
</comment>
<feature type="signal peptide" evidence="3">
    <location>
        <begin position="1"/>
        <end position="21"/>
    </location>
</feature>
<feature type="chain" id="PRO_5039270438" evidence="3">
    <location>
        <begin position="22"/>
        <end position="528"/>
    </location>
</feature>
<feature type="compositionally biased region" description="Low complexity" evidence="2">
    <location>
        <begin position="45"/>
        <end position="56"/>
    </location>
</feature>
<feature type="region of interest" description="Disordered" evidence="2">
    <location>
        <begin position="24"/>
        <end position="111"/>
    </location>
</feature>
<protein>
    <submittedName>
        <fullName evidence="5">S-layer homology domain-containing protein</fullName>
    </submittedName>
</protein>
<dbReference type="InterPro" id="IPR001119">
    <property type="entry name" value="SLH_dom"/>
</dbReference>
<keyword evidence="1" id="KW-0677">Repeat</keyword>
<dbReference type="AlphaFoldDB" id="A0A9D2MY32"/>
<evidence type="ECO:0000259" key="4">
    <source>
        <dbReference type="PROSITE" id="PS51272"/>
    </source>
</evidence>
<keyword evidence="3" id="KW-0732">Signal</keyword>
<dbReference type="Pfam" id="PF01841">
    <property type="entry name" value="Transglut_core"/>
    <property type="match status" value="1"/>
</dbReference>
<reference evidence="5" key="2">
    <citation type="submission" date="2021-04" db="EMBL/GenBank/DDBJ databases">
        <authorList>
            <person name="Gilroy R."/>
        </authorList>
    </citation>
    <scope>NUCLEOTIDE SEQUENCE</scope>
    <source>
        <strain evidence="5">CHK185-1770</strain>
    </source>
</reference>
<accession>A0A9D2MY32</accession>